<evidence type="ECO:0000313" key="2">
    <source>
        <dbReference type="Proteomes" id="UP001211711"/>
    </source>
</evidence>
<dbReference type="Proteomes" id="UP001211711">
    <property type="component" value="Unassembled WGS sequence"/>
</dbReference>
<name>A0ABT4ZQA6_9CYAN</name>
<accession>A0ABT4ZQA6</accession>
<evidence type="ECO:0000313" key="1">
    <source>
        <dbReference type="EMBL" id="MDB9441356.1"/>
    </source>
</evidence>
<protein>
    <submittedName>
        <fullName evidence="1">Uncharacterized protein</fullName>
    </submittedName>
</protein>
<gene>
    <name evidence="1" type="ORF">PN497_08285</name>
</gene>
<reference evidence="1 2" key="1">
    <citation type="submission" date="2023-01" db="EMBL/GenBank/DDBJ databases">
        <title>Genomes from the Australian National Cyanobacteria Reference Collection.</title>
        <authorList>
            <person name="Willis A."/>
            <person name="Lee E.M.F."/>
        </authorList>
    </citation>
    <scope>NUCLEOTIDE SEQUENCE [LARGE SCALE GENOMIC DNA]</scope>
    <source>
        <strain evidence="1 2">CS-549</strain>
    </source>
</reference>
<dbReference type="EMBL" id="JAQMTI010000101">
    <property type="protein sequence ID" value="MDB9441356.1"/>
    <property type="molecule type" value="Genomic_DNA"/>
</dbReference>
<proteinExistence type="predicted"/>
<sequence length="57" mass="6419">MSKVYSQSSHLPKASYHGVSADMTLKLNVLTELQYSLTFRHKNASKNTQSGVMSRFL</sequence>
<keyword evidence="2" id="KW-1185">Reference proteome</keyword>
<comment type="caution">
    <text evidence="1">The sequence shown here is derived from an EMBL/GenBank/DDBJ whole genome shotgun (WGS) entry which is preliminary data.</text>
</comment>
<organism evidence="1 2">
    <name type="scientific">Sphaerospermopsis kisseleviana CS-549</name>
    <dbReference type="NCBI Taxonomy" id="3021783"/>
    <lineage>
        <taxon>Bacteria</taxon>
        <taxon>Bacillati</taxon>
        <taxon>Cyanobacteriota</taxon>
        <taxon>Cyanophyceae</taxon>
        <taxon>Nostocales</taxon>
        <taxon>Aphanizomenonaceae</taxon>
        <taxon>Sphaerospermopsis</taxon>
        <taxon>Sphaerospermopsis kisseleviana</taxon>
    </lineage>
</organism>